<dbReference type="Proteomes" id="UP000309997">
    <property type="component" value="Unassembled WGS sequence"/>
</dbReference>
<evidence type="ECO:0000313" key="1">
    <source>
        <dbReference type="EMBL" id="KAL3583070.1"/>
    </source>
</evidence>
<comment type="caution">
    <text evidence="1">The sequence shown here is derived from an EMBL/GenBank/DDBJ whole genome shotgun (WGS) entry which is preliminary data.</text>
</comment>
<sequence>MELSFSVLLGTKASSPEPPNEQLSSILSSSTDLLSGRPLLLELEYLFVKLCSCCSCSSNDCCCADGADSPLHCYYWCKGDGRTVVDKGNLLGLNIYTSSDAGSLLLEDWIVSTMMTGIYRYQRAWCRERCVHYSNMLFRPIRRSRGA</sequence>
<reference evidence="1 2" key="1">
    <citation type="journal article" date="2024" name="Plant Biotechnol. J.">
        <title>Genome and CRISPR/Cas9 system of a widespread forest tree (Populus alba) in the world.</title>
        <authorList>
            <person name="Liu Y.J."/>
            <person name="Jiang P.F."/>
            <person name="Han X.M."/>
            <person name="Li X.Y."/>
            <person name="Wang H.M."/>
            <person name="Wang Y.J."/>
            <person name="Wang X.X."/>
            <person name="Zeng Q.Y."/>
        </authorList>
    </citation>
    <scope>NUCLEOTIDE SEQUENCE [LARGE SCALE GENOMIC DNA]</scope>
    <source>
        <strain evidence="2">cv. PAL-ZL1</strain>
    </source>
</reference>
<evidence type="ECO:0000313" key="2">
    <source>
        <dbReference type="Proteomes" id="UP000309997"/>
    </source>
</evidence>
<accession>A0ACC4BWQ5</accession>
<proteinExistence type="predicted"/>
<name>A0ACC4BWQ5_POPAL</name>
<organism evidence="1 2">
    <name type="scientific">Populus alba</name>
    <name type="common">White poplar</name>
    <dbReference type="NCBI Taxonomy" id="43335"/>
    <lineage>
        <taxon>Eukaryota</taxon>
        <taxon>Viridiplantae</taxon>
        <taxon>Streptophyta</taxon>
        <taxon>Embryophyta</taxon>
        <taxon>Tracheophyta</taxon>
        <taxon>Spermatophyta</taxon>
        <taxon>Magnoliopsida</taxon>
        <taxon>eudicotyledons</taxon>
        <taxon>Gunneridae</taxon>
        <taxon>Pentapetalae</taxon>
        <taxon>rosids</taxon>
        <taxon>fabids</taxon>
        <taxon>Malpighiales</taxon>
        <taxon>Salicaceae</taxon>
        <taxon>Saliceae</taxon>
        <taxon>Populus</taxon>
    </lineage>
</organism>
<keyword evidence="2" id="KW-1185">Reference proteome</keyword>
<dbReference type="EMBL" id="RCHU02000008">
    <property type="protein sequence ID" value="KAL3583070.1"/>
    <property type="molecule type" value="Genomic_DNA"/>
</dbReference>
<gene>
    <name evidence="1" type="ORF">D5086_017402</name>
</gene>
<protein>
    <submittedName>
        <fullName evidence="1">Uncharacterized protein</fullName>
    </submittedName>
</protein>